<protein>
    <submittedName>
        <fullName evidence="1">Uncharacterized protein</fullName>
    </submittedName>
</protein>
<reference evidence="1" key="2">
    <citation type="journal article" date="2015" name="Fish Shellfish Immunol.">
        <title>Early steps in the European eel (Anguilla anguilla)-Vibrio vulnificus interaction in the gills: Role of the RtxA13 toxin.</title>
        <authorList>
            <person name="Callol A."/>
            <person name="Pajuelo D."/>
            <person name="Ebbesson L."/>
            <person name="Teles M."/>
            <person name="MacKenzie S."/>
            <person name="Amaro C."/>
        </authorList>
    </citation>
    <scope>NUCLEOTIDE SEQUENCE</scope>
</reference>
<accession>A0A0E9T886</accession>
<dbReference type="AlphaFoldDB" id="A0A0E9T886"/>
<evidence type="ECO:0000313" key="1">
    <source>
        <dbReference type="EMBL" id="JAH49884.1"/>
    </source>
</evidence>
<reference evidence="1" key="1">
    <citation type="submission" date="2014-11" db="EMBL/GenBank/DDBJ databases">
        <authorList>
            <person name="Amaro Gonzalez C."/>
        </authorList>
    </citation>
    <scope>NUCLEOTIDE SEQUENCE</scope>
</reference>
<proteinExistence type="predicted"/>
<organism evidence="1">
    <name type="scientific">Anguilla anguilla</name>
    <name type="common">European freshwater eel</name>
    <name type="synonym">Muraena anguilla</name>
    <dbReference type="NCBI Taxonomy" id="7936"/>
    <lineage>
        <taxon>Eukaryota</taxon>
        <taxon>Metazoa</taxon>
        <taxon>Chordata</taxon>
        <taxon>Craniata</taxon>
        <taxon>Vertebrata</taxon>
        <taxon>Euteleostomi</taxon>
        <taxon>Actinopterygii</taxon>
        <taxon>Neopterygii</taxon>
        <taxon>Teleostei</taxon>
        <taxon>Anguilliformes</taxon>
        <taxon>Anguillidae</taxon>
        <taxon>Anguilla</taxon>
    </lineage>
</organism>
<dbReference type="EMBL" id="GBXM01058693">
    <property type="protein sequence ID" value="JAH49884.1"/>
    <property type="molecule type" value="Transcribed_RNA"/>
</dbReference>
<name>A0A0E9T886_ANGAN</name>
<sequence length="19" mass="2021">MQCTGFPPEKLLGPVASVF</sequence>